<reference evidence="4" key="1">
    <citation type="submission" date="2024-06" db="EMBL/GenBank/DDBJ databases">
        <title>Draft Genome Sequences of Epichloe bromicola Strains Isolated from Elymus ciliaris.</title>
        <authorList>
            <consortium name="Epichloe bromicola genome sequencing consortium"/>
            <person name="Miura A."/>
            <person name="Imano S."/>
            <person name="Ashida A."/>
            <person name="Sato I."/>
            <person name="Chiba S."/>
            <person name="Tanaka A."/>
            <person name="Camagna M."/>
            <person name="Takemoto D."/>
        </authorList>
    </citation>
    <scope>NUCLEOTIDE SEQUENCE [LARGE SCALE GENOMIC DNA]</scope>
    <source>
        <strain evidence="4">DP</strain>
    </source>
</reference>
<dbReference type="PANTHER" id="PTHR38165">
    <property type="match status" value="1"/>
</dbReference>
<evidence type="ECO:0000313" key="3">
    <source>
        <dbReference type="EMBL" id="GAB0134696.1"/>
    </source>
</evidence>
<gene>
    <name evidence="3" type="primary">g3056</name>
    <name evidence="3" type="ORF">EsDP_00003056</name>
</gene>
<dbReference type="Gene3D" id="3.30.920.50">
    <property type="entry name" value="Beta-1,3-glucanase, C-terminal domain"/>
    <property type="match status" value="1"/>
</dbReference>
<dbReference type="InterPro" id="IPR032477">
    <property type="entry name" value="Glyco_hydro_64"/>
</dbReference>
<proteinExistence type="predicted"/>
<organism evidence="3 4">
    <name type="scientific">Epichloe bromicola</name>
    <dbReference type="NCBI Taxonomy" id="79588"/>
    <lineage>
        <taxon>Eukaryota</taxon>
        <taxon>Fungi</taxon>
        <taxon>Dikarya</taxon>
        <taxon>Ascomycota</taxon>
        <taxon>Pezizomycotina</taxon>
        <taxon>Sordariomycetes</taxon>
        <taxon>Hypocreomycetidae</taxon>
        <taxon>Hypocreales</taxon>
        <taxon>Clavicipitaceae</taxon>
        <taxon>Epichloe</taxon>
    </lineage>
</organism>
<dbReference type="Pfam" id="PF16483">
    <property type="entry name" value="Glyco_hydro_64"/>
    <property type="match status" value="1"/>
</dbReference>
<dbReference type="InterPro" id="IPR042517">
    <property type="entry name" value="Glyco_hydro_64_N_2"/>
</dbReference>
<dbReference type="InterPro" id="IPR037176">
    <property type="entry name" value="Osmotin/thaumatin-like_sf"/>
</dbReference>
<keyword evidence="4" id="KW-1185">Reference proteome</keyword>
<name>A0ABQ0CMP2_9HYPO</name>
<evidence type="ECO:0000259" key="2">
    <source>
        <dbReference type="PROSITE" id="PS52006"/>
    </source>
</evidence>
<evidence type="ECO:0000313" key="4">
    <source>
        <dbReference type="Proteomes" id="UP001562357"/>
    </source>
</evidence>
<dbReference type="Gene3D" id="2.60.110.10">
    <property type="entry name" value="Thaumatin"/>
    <property type="match status" value="1"/>
</dbReference>
<sequence>MRSVVVLAALLGAVSAAPSSSFFRNDKVGFTFAHAGGVSDIAITKDNTLNGTYPYHEPKTLNMFVASAAAARPMPLEFINNFNGGQVKAYIQGLDSKGKIVFIKSDGTLFYPIPSESNIPVEIDNSKIAISLPGRGQKFNIDLPIPIYSGRVYFSEGKLGFYMVKDEHGAGLVQPSVTNPADPSSETNWGFVEFTYSPDGAIFANISYVDYIGMILSMSLSNKDSSYVQLTKGLDSGAVSSICKDLVSQSGKDGRNWKAMCVTDKAGKPIRVLSPNVYAVMKADDFEDYWQEYVDQVWQQYSSRPLTIDTQGPAGKVKCRVNGSQMDCDGDNRSHLKPSAKDIWSCDSGPFGKKEGDNDVHLAVIPRLCAAFVRSTLLLQGGDVQPSLPEADYYKVNTTNHYSRLVHEHEVDGQGYAFAFDDVNPDGENASGAVASRNPDILRVSFGAPLS</sequence>
<dbReference type="CDD" id="cd09220">
    <property type="entry name" value="GH64-GluB-like"/>
    <property type="match status" value="1"/>
</dbReference>
<feature type="signal peptide" evidence="1">
    <location>
        <begin position="1"/>
        <end position="16"/>
    </location>
</feature>
<evidence type="ECO:0000256" key="1">
    <source>
        <dbReference type="SAM" id="SignalP"/>
    </source>
</evidence>
<dbReference type="InterPro" id="IPR037398">
    <property type="entry name" value="Glyco_hydro_64_fam"/>
</dbReference>
<keyword evidence="1" id="KW-0732">Signal</keyword>
<accession>A0ABQ0CMP2</accession>
<feature type="domain" description="GH64" evidence="2">
    <location>
        <begin position="71"/>
        <end position="434"/>
    </location>
</feature>
<protein>
    <recommendedName>
        <fullName evidence="2">GH64 domain-containing protein</fullName>
    </recommendedName>
</protein>
<dbReference type="Proteomes" id="UP001562357">
    <property type="component" value="Unassembled WGS sequence"/>
</dbReference>
<feature type="chain" id="PRO_5047044552" description="GH64 domain-containing protein" evidence="1">
    <location>
        <begin position="17"/>
        <end position="451"/>
    </location>
</feature>
<dbReference type="PROSITE" id="PS52006">
    <property type="entry name" value="GH64"/>
    <property type="match status" value="1"/>
</dbReference>
<dbReference type="EMBL" id="BAAFGZ010000090">
    <property type="protein sequence ID" value="GAB0134696.1"/>
    <property type="molecule type" value="Genomic_DNA"/>
</dbReference>
<comment type="caution">
    <text evidence="3">The sequence shown here is derived from an EMBL/GenBank/DDBJ whole genome shotgun (WGS) entry which is preliminary data.</text>
</comment>
<dbReference type="PANTHER" id="PTHR38165:SF1">
    <property type="entry name" value="GLUCANASE B"/>
    <property type="match status" value="1"/>
</dbReference>